<dbReference type="PANTHER" id="PTHR42928">
    <property type="entry name" value="TRICARBOXYLATE-BINDING PROTEIN"/>
    <property type="match status" value="1"/>
</dbReference>
<keyword evidence="4" id="KW-1185">Reference proteome</keyword>
<evidence type="ECO:0000256" key="1">
    <source>
        <dbReference type="ARBA" id="ARBA00006987"/>
    </source>
</evidence>
<name>A0A853F4A0_9BURK</name>
<comment type="similarity">
    <text evidence="1">Belongs to the UPF0065 (bug) family.</text>
</comment>
<evidence type="ECO:0000256" key="2">
    <source>
        <dbReference type="SAM" id="SignalP"/>
    </source>
</evidence>
<dbReference type="PANTHER" id="PTHR42928:SF5">
    <property type="entry name" value="BLR1237 PROTEIN"/>
    <property type="match status" value="1"/>
</dbReference>
<keyword evidence="2" id="KW-0732">Signal</keyword>
<sequence>MKKLLMCAALAVLATGASLPTLAASAVQDDYPSRPIQLIVPFSAGGQFDFLARLVAASMTKNLGKEIIVENVSGAGGNVGGAKAANAKPDGYTLLEYGGNFAIAKYLTKNLSYDPVGDFEPVAAISLAPHAVLVNNALPVKDFAELVQYAKANPDKINYASPGVGTSMQLTFEEIKAHFGFPATHIPYRGGSNALNDLASGQVGIGIVAVAPAMPFIESGQIRALAVTGPQRAQSLPDVPTIAELGYTGFSSGSWAGIVVPKGTPAPIVDRLHEAVEAALADPEVKERLASLSFTTLPGSQADFKARIQQEAERYGPIIEALNLHR</sequence>
<dbReference type="Gene3D" id="3.40.190.10">
    <property type="entry name" value="Periplasmic binding protein-like II"/>
    <property type="match status" value="1"/>
</dbReference>
<dbReference type="Proteomes" id="UP000580517">
    <property type="component" value="Unassembled WGS sequence"/>
</dbReference>
<organism evidence="3 4">
    <name type="scientific">Allopusillimonas soli</name>
    <dbReference type="NCBI Taxonomy" id="659016"/>
    <lineage>
        <taxon>Bacteria</taxon>
        <taxon>Pseudomonadati</taxon>
        <taxon>Pseudomonadota</taxon>
        <taxon>Betaproteobacteria</taxon>
        <taxon>Burkholderiales</taxon>
        <taxon>Alcaligenaceae</taxon>
        <taxon>Allopusillimonas</taxon>
    </lineage>
</organism>
<dbReference type="AlphaFoldDB" id="A0A853F4A0"/>
<reference evidence="3 4" key="1">
    <citation type="submission" date="2020-07" db="EMBL/GenBank/DDBJ databases">
        <title>Taxonomic revisions and descriptions of new bacterial species based on genomic comparisons in the high-G+C-content subgroup of the family Alcaligenaceae.</title>
        <authorList>
            <person name="Szabo A."/>
            <person name="Felfoldi T."/>
        </authorList>
    </citation>
    <scope>NUCLEOTIDE SEQUENCE [LARGE SCALE GENOMIC DNA]</scope>
    <source>
        <strain evidence="3 4">DSM 25264</strain>
    </source>
</reference>
<dbReference type="Gene3D" id="3.40.190.150">
    <property type="entry name" value="Bordetella uptake gene, domain 1"/>
    <property type="match status" value="1"/>
</dbReference>
<dbReference type="CDD" id="cd07012">
    <property type="entry name" value="PBP2_Bug_TTT"/>
    <property type="match status" value="1"/>
</dbReference>
<gene>
    <name evidence="3" type="ORF">H0A68_00420</name>
</gene>
<dbReference type="Pfam" id="PF03401">
    <property type="entry name" value="TctC"/>
    <property type="match status" value="1"/>
</dbReference>
<dbReference type="InterPro" id="IPR005064">
    <property type="entry name" value="BUG"/>
</dbReference>
<protein>
    <submittedName>
        <fullName evidence="3">Tripartite tricarboxylate transporter substrate binding protein</fullName>
    </submittedName>
</protein>
<accession>A0A853F4A0</accession>
<feature type="signal peptide" evidence="2">
    <location>
        <begin position="1"/>
        <end position="23"/>
    </location>
</feature>
<dbReference type="SUPFAM" id="SSF53850">
    <property type="entry name" value="Periplasmic binding protein-like II"/>
    <property type="match status" value="1"/>
</dbReference>
<dbReference type="RefSeq" id="WP_129967209.1">
    <property type="nucleotide sequence ID" value="NZ_JACCEW010000001.1"/>
</dbReference>
<evidence type="ECO:0000313" key="3">
    <source>
        <dbReference type="EMBL" id="NYT35324.1"/>
    </source>
</evidence>
<dbReference type="OrthoDB" id="8655173at2"/>
<dbReference type="EMBL" id="JACCEW010000001">
    <property type="protein sequence ID" value="NYT35324.1"/>
    <property type="molecule type" value="Genomic_DNA"/>
</dbReference>
<dbReference type="PIRSF" id="PIRSF017082">
    <property type="entry name" value="YflP"/>
    <property type="match status" value="1"/>
</dbReference>
<proteinExistence type="inferred from homology"/>
<evidence type="ECO:0000313" key="4">
    <source>
        <dbReference type="Proteomes" id="UP000580517"/>
    </source>
</evidence>
<dbReference type="InterPro" id="IPR042100">
    <property type="entry name" value="Bug_dom1"/>
</dbReference>
<feature type="chain" id="PRO_5032475410" evidence="2">
    <location>
        <begin position="24"/>
        <end position="326"/>
    </location>
</feature>
<comment type="caution">
    <text evidence="3">The sequence shown here is derived from an EMBL/GenBank/DDBJ whole genome shotgun (WGS) entry which is preliminary data.</text>
</comment>